<dbReference type="EMBL" id="HACG01043633">
    <property type="protein sequence ID" value="CEK90498.1"/>
    <property type="molecule type" value="Transcribed_RNA"/>
</dbReference>
<evidence type="ECO:0000313" key="4">
    <source>
        <dbReference type="EMBL" id="CEK90503.1"/>
    </source>
</evidence>
<dbReference type="AlphaFoldDB" id="A0A0B7BDV7"/>
<dbReference type="EMBL" id="HACG01043637">
    <property type="protein sequence ID" value="CEK90502.1"/>
    <property type="molecule type" value="Transcribed_RNA"/>
</dbReference>
<evidence type="ECO:0000313" key="2">
    <source>
        <dbReference type="EMBL" id="CEK90498.1"/>
    </source>
</evidence>
<accession>A0A0B7BDV7</accession>
<reference evidence="1" key="1">
    <citation type="submission" date="2014-12" db="EMBL/GenBank/DDBJ databases">
        <title>Insight into the proteome of Arion vulgaris.</title>
        <authorList>
            <person name="Aradska J."/>
            <person name="Bulat T."/>
            <person name="Smidak R."/>
            <person name="Sarate P."/>
            <person name="Gangsoo J."/>
            <person name="Sialana F."/>
            <person name="Bilban M."/>
            <person name="Lubec G."/>
        </authorList>
    </citation>
    <scope>NUCLEOTIDE SEQUENCE</scope>
    <source>
        <tissue evidence="1">Skin</tissue>
    </source>
</reference>
<proteinExistence type="predicted"/>
<protein>
    <submittedName>
        <fullName evidence="1">Uncharacterized protein</fullName>
    </submittedName>
</protein>
<gene>
    <name evidence="1" type="primary">ORF177193</name>
    <name evidence="2" type="synonym">ORF177199</name>
    <name evidence="3" type="synonym">ORF177213</name>
    <name evidence="4" type="synonym">ORF177217</name>
</gene>
<dbReference type="EMBL" id="HACG01043638">
    <property type="protein sequence ID" value="CEK90503.1"/>
    <property type="molecule type" value="Transcribed_RNA"/>
</dbReference>
<sequence length="196" mass="22191">MSVSGNDNVHKWKQSMLSAAVPPPLPSRSVIKSKTSMASSYTLPSAPTLTIENCDCPKGACTHCYDKVDLVSKSDLSIYEPLFDTEENLKEKHEHNVKWRLQKIEANQARATLEFNQFRGDILRDVMSLQMSVAEVKDLSKSVEKLVTESSTNLQKMLERMQLQMMENSDHLGKQILDVRRDIMTVSKNSPSTFKK</sequence>
<evidence type="ECO:0000313" key="3">
    <source>
        <dbReference type="EMBL" id="CEK90502.1"/>
    </source>
</evidence>
<name>A0A0B7BDV7_9EUPU</name>
<dbReference type="EMBL" id="HACG01043631">
    <property type="protein sequence ID" value="CEK90496.1"/>
    <property type="molecule type" value="Transcribed_RNA"/>
</dbReference>
<evidence type="ECO:0000313" key="1">
    <source>
        <dbReference type="EMBL" id="CEK90496.1"/>
    </source>
</evidence>
<organism evidence="1">
    <name type="scientific">Arion vulgaris</name>
    <dbReference type="NCBI Taxonomy" id="1028688"/>
    <lineage>
        <taxon>Eukaryota</taxon>
        <taxon>Metazoa</taxon>
        <taxon>Spiralia</taxon>
        <taxon>Lophotrochozoa</taxon>
        <taxon>Mollusca</taxon>
        <taxon>Gastropoda</taxon>
        <taxon>Heterobranchia</taxon>
        <taxon>Euthyneura</taxon>
        <taxon>Panpulmonata</taxon>
        <taxon>Eupulmonata</taxon>
        <taxon>Stylommatophora</taxon>
        <taxon>Helicina</taxon>
        <taxon>Arionoidea</taxon>
        <taxon>Arionidae</taxon>
        <taxon>Arion</taxon>
    </lineage>
</organism>